<feature type="transmembrane region" description="Helical" evidence="8">
    <location>
        <begin position="527"/>
        <end position="548"/>
    </location>
</feature>
<feature type="transmembrane region" description="Helical" evidence="8">
    <location>
        <begin position="463"/>
        <end position="481"/>
    </location>
</feature>
<protein>
    <submittedName>
        <fullName evidence="9">AcrB/AcrD/AcrF family protein</fullName>
    </submittedName>
</protein>
<evidence type="ECO:0000313" key="9">
    <source>
        <dbReference type="EMBL" id="PPU79773.1"/>
    </source>
</evidence>
<evidence type="ECO:0000256" key="4">
    <source>
        <dbReference type="ARBA" id="ARBA00022519"/>
    </source>
</evidence>
<evidence type="ECO:0000256" key="6">
    <source>
        <dbReference type="ARBA" id="ARBA00022989"/>
    </source>
</evidence>
<dbReference type="SUPFAM" id="SSF82693">
    <property type="entry name" value="Multidrug efflux transporter AcrB pore domain, PN1, PN2, PC1 and PC2 subdomains"/>
    <property type="match status" value="3"/>
</dbReference>
<evidence type="ECO:0000256" key="8">
    <source>
        <dbReference type="SAM" id="Phobius"/>
    </source>
</evidence>
<evidence type="ECO:0000256" key="2">
    <source>
        <dbReference type="ARBA" id="ARBA00022448"/>
    </source>
</evidence>
<dbReference type="Pfam" id="PF00873">
    <property type="entry name" value="ACR_tran"/>
    <property type="match status" value="1"/>
</dbReference>
<dbReference type="Gene3D" id="3.30.70.1440">
    <property type="entry name" value="Multidrug efflux transporter AcrB pore domain"/>
    <property type="match status" value="1"/>
</dbReference>
<feature type="transmembrane region" description="Helical" evidence="8">
    <location>
        <begin position="431"/>
        <end position="451"/>
    </location>
</feature>
<keyword evidence="3" id="KW-1003">Cell membrane</keyword>
<keyword evidence="5 8" id="KW-0812">Transmembrane</keyword>
<sequence length="1041" mass="111784">MKLSDVSITRPVFAAVMSLLLVVLGVMAYSRLTLRELPAIDPPIVSVDVRYPGASAAVVESRITQVLEDALAGIEGIETIQARSSNGVADISLEFRATRDIEAAANDVRDAVSRVLDRLPDEADAPEIAKVESDADAILWLNMSSSTMDALQLSDYAERYVVDRLSSIDGVAQVMLGGRQRYAMRIWLDRDQLAARALTVADVENALARENVELPAGRLESADRDFTLRVERNYRTPADFAAIPLGKGRDGYVVRLGDVAKVELASAERRAYFRSNGVPNVGLGIVKTSTANSLDVARAARAAAQQIQQTLPKGTQIFVAFDSTVFIDASVERVYHTLIEAVVLVLVVIWLFLGSLRAALIPAVTVPVCLVAAFIALYAFGFSINLLTLLALVLCIGLVVDDAIVVVENIQRRVDLGEPALVAARRGTAQVAFAVIATTAVLVAVFLPVGFLEGNTGRLFRELAVALAAAVAISAFVALTLTPMMSSKLLKAHAREQPNRVHGWVEARLQGLSARYRRVLERHVGRAWLFGALLLAALAASALLARMIPSELAPAEDRGSFQVMIDAPEGAGFDYTVGQMHQVEAILDRHRGDGQPIARANPRVPGSFGASEEMHTGRVSVFLRDWSERDVATADVAAQLQDELRALPGVRARTQVGGGLVNSRGQPFQIVLGGPDYAEIAQWRDRLLARIADNPGLVGADSDYKETRPQMRVEIDRQRAADLGVPVTEIGRALETLMGSRQVTTFVDNGEEYDVMLQASRDGRANPDDLAAIRVRADNGQLIPLSNLVTLREVAEPGNLHRFNRLRAITINAGLAPGYPLGEAIAWAQQVAREELPDYAQLDWKGESREYQKAGGAVLLTFALALLIVYLVLAAQFESFIHPLVIMLTVPLGVLGALIGLAISGGTLNLFSQIGIVMLVGLAAKNGILIVEFANQLRDAGRSVREAIVEAAAVRLRPILMTSLATVVGAIPLVVAGGPGSASRATIGIVVIFGVSVSTLLSLFVVPAFYALLAPYTRSPDAVQQRLQQLEAQTPSVGGHA</sequence>
<evidence type="ECO:0000256" key="1">
    <source>
        <dbReference type="ARBA" id="ARBA00004429"/>
    </source>
</evidence>
<feature type="transmembrane region" description="Helical" evidence="8">
    <location>
        <begin position="854"/>
        <end position="873"/>
    </location>
</feature>
<dbReference type="PANTHER" id="PTHR32063">
    <property type="match status" value="1"/>
</dbReference>
<evidence type="ECO:0000256" key="7">
    <source>
        <dbReference type="ARBA" id="ARBA00023136"/>
    </source>
</evidence>
<keyword evidence="2" id="KW-0813">Transport</keyword>
<dbReference type="InterPro" id="IPR001036">
    <property type="entry name" value="Acrflvin-R"/>
</dbReference>
<evidence type="ECO:0000313" key="10">
    <source>
        <dbReference type="Proteomes" id="UP000247346"/>
    </source>
</evidence>
<feature type="transmembrane region" description="Helical" evidence="8">
    <location>
        <begin position="334"/>
        <end position="353"/>
    </location>
</feature>
<dbReference type="InterPro" id="IPR027463">
    <property type="entry name" value="AcrB_DN_DC_subdom"/>
</dbReference>
<comment type="subcellular location">
    <subcellularLocation>
        <location evidence="1">Cell inner membrane</location>
        <topology evidence="1">Multi-pass membrane protein</topology>
    </subcellularLocation>
</comment>
<feature type="transmembrane region" description="Helical" evidence="8">
    <location>
        <begin position="956"/>
        <end position="975"/>
    </location>
</feature>
<dbReference type="RefSeq" id="WP_010341792.1">
    <property type="nucleotide sequence ID" value="NZ_CP132343.1"/>
</dbReference>
<dbReference type="EMBL" id="MDEK01000027">
    <property type="protein sequence ID" value="PPU79773.1"/>
    <property type="molecule type" value="Genomic_DNA"/>
</dbReference>
<keyword evidence="6 8" id="KW-1133">Transmembrane helix</keyword>
<dbReference type="SUPFAM" id="SSF82714">
    <property type="entry name" value="Multidrug efflux transporter AcrB TolC docking domain, DN and DC subdomains"/>
    <property type="match status" value="2"/>
</dbReference>
<feature type="transmembrane region" description="Helical" evidence="8">
    <location>
        <begin position="12"/>
        <end position="32"/>
    </location>
</feature>
<dbReference type="GO" id="GO:0042910">
    <property type="term" value="F:xenobiotic transmembrane transporter activity"/>
    <property type="evidence" value="ECO:0007669"/>
    <property type="project" value="TreeGrafter"/>
</dbReference>
<dbReference type="PRINTS" id="PR00702">
    <property type="entry name" value="ACRIFLAVINRP"/>
</dbReference>
<feature type="transmembrane region" description="Helical" evidence="8">
    <location>
        <begin position="910"/>
        <end position="935"/>
    </location>
</feature>
<dbReference type="Gene3D" id="3.30.2090.10">
    <property type="entry name" value="Multidrug efflux transporter AcrB TolC docking domain, DN and DC subdomains"/>
    <property type="match status" value="2"/>
</dbReference>
<proteinExistence type="predicted"/>
<dbReference type="Gene3D" id="1.20.1640.10">
    <property type="entry name" value="Multidrug efflux transporter AcrB transmembrane domain"/>
    <property type="match status" value="2"/>
</dbReference>
<dbReference type="GO" id="GO:0005886">
    <property type="term" value="C:plasma membrane"/>
    <property type="evidence" value="ECO:0007669"/>
    <property type="project" value="UniProtKB-SubCell"/>
</dbReference>
<feature type="transmembrane region" description="Helical" evidence="8">
    <location>
        <begin position="885"/>
        <end position="904"/>
    </location>
</feature>
<dbReference type="SUPFAM" id="SSF82866">
    <property type="entry name" value="Multidrug efflux transporter AcrB transmembrane domain"/>
    <property type="match status" value="2"/>
</dbReference>
<evidence type="ECO:0000256" key="3">
    <source>
        <dbReference type="ARBA" id="ARBA00022475"/>
    </source>
</evidence>
<reference evidence="9 10" key="1">
    <citation type="submission" date="2016-08" db="EMBL/GenBank/DDBJ databases">
        <authorList>
            <person name="Seilhamer J.J."/>
        </authorList>
    </citation>
    <scope>NUCLEOTIDE SEQUENCE [LARGE SCALE GENOMIC DNA]</scope>
    <source>
        <strain evidence="9 10">CFBP4641</strain>
    </source>
</reference>
<gene>
    <name evidence="9" type="ORF">XsacCFBP4641_20315</name>
</gene>
<name>A0A2P5YYJ6_9XANT</name>
<dbReference type="PANTHER" id="PTHR32063:SF14">
    <property type="entry name" value="BLL4319 PROTEIN"/>
    <property type="match status" value="1"/>
</dbReference>
<feature type="transmembrane region" description="Helical" evidence="8">
    <location>
        <begin position="987"/>
        <end position="1013"/>
    </location>
</feature>
<dbReference type="Proteomes" id="UP000247346">
    <property type="component" value="Unassembled WGS sequence"/>
</dbReference>
<keyword evidence="4" id="KW-0997">Cell inner membrane</keyword>
<dbReference type="AlphaFoldDB" id="A0A2P5YYJ6"/>
<dbReference type="GeneID" id="93878194"/>
<dbReference type="FunFam" id="1.20.1640.10:FF:000001">
    <property type="entry name" value="Efflux pump membrane transporter"/>
    <property type="match status" value="1"/>
</dbReference>
<dbReference type="Gene3D" id="3.30.70.1320">
    <property type="entry name" value="Multidrug efflux transporter AcrB pore domain like"/>
    <property type="match status" value="1"/>
</dbReference>
<evidence type="ECO:0000256" key="5">
    <source>
        <dbReference type="ARBA" id="ARBA00022692"/>
    </source>
</evidence>
<dbReference type="OrthoDB" id="9757904at2"/>
<feature type="transmembrane region" description="Helical" evidence="8">
    <location>
        <begin position="386"/>
        <end position="410"/>
    </location>
</feature>
<feature type="transmembrane region" description="Helical" evidence="8">
    <location>
        <begin position="360"/>
        <end position="380"/>
    </location>
</feature>
<comment type="caution">
    <text evidence="9">The sequence shown here is derived from an EMBL/GenBank/DDBJ whole genome shotgun (WGS) entry which is preliminary data.</text>
</comment>
<accession>A0A2P5YYJ6</accession>
<organism evidence="9 10">
    <name type="scientific">Xanthomonas sacchari</name>
    <dbReference type="NCBI Taxonomy" id="56458"/>
    <lineage>
        <taxon>Bacteria</taxon>
        <taxon>Pseudomonadati</taxon>
        <taxon>Pseudomonadota</taxon>
        <taxon>Gammaproteobacteria</taxon>
        <taxon>Lysobacterales</taxon>
        <taxon>Lysobacteraceae</taxon>
        <taxon>Xanthomonas</taxon>
    </lineage>
</organism>
<dbReference type="Gene3D" id="3.30.70.1430">
    <property type="entry name" value="Multidrug efflux transporter AcrB pore domain"/>
    <property type="match status" value="2"/>
</dbReference>
<keyword evidence="7 8" id="KW-0472">Membrane</keyword>